<dbReference type="SMART" id="SM00490">
    <property type="entry name" value="HELICc"/>
    <property type="match status" value="1"/>
</dbReference>
<reference evidence="6 7" key="1">
    <citation type="journal article" date="2023" name="Antonie Van Leeuwenhoek">
        <title>Flavobacterium potami sp. nov., a multi-metal resistance genes harbouring bacterium isolated from shallow river silt.</title>
        <authorList>
            <person name="Li S."/>
            <person name="Mao S."/>
            <person name="Mu W."/>
            <person name="Guo B."/>
            <person name="Li C."/>
            <person name="Zhu Q."/>
            <person name="Hou X."/>
            <person name="Zhao Y."/>
            <person name="Wei S."/>
            <person name="Liu H."/>
            <person name="Liu A."/>
        </authorList>
    </citation>
    <scope>NUCLEOTIDE SEQUENCE [LARGE SCALE GENOMIC DNA]</scope>
    <source>
        <strain evidence="6 7">17A</strain>
    </source>
</reference>
<feature type="domain" description="Helicase C-terminal" evidence="5">
    <location>
        <begin position="336"/>
        <end position="484"/>
    </location>
</feature>
<dbReference type="Gene3D" id="3.40.50.300">
    <property type="entry name" value="P-loop containing nucleotide triphosphate hydrolases"/>
    <property type="match status" value="2"/>
</dbReference>
<evidence type="ECO:0000256" key="1">
    <source>
        <dbReference type="ARBA" id="ARBA00022741"/>
    </source>
</evidence>
<dbReference type="GO" id="GO:0016787">
    <property type="term" value="F:hydrolase activity"/>
    <property type="evidence" value="ECO:0007669"/>
    <property type="project" value="UniProtKB-KW"/>
</dbReference>
<evidence type="ECO:0000256" key="3">
    <source>
        <dbReference type="ARBA" id="ARBA00022806"/>
    </source>
</evidence>
<dbReference type="RefSeq" id="WP_144219305.1">
    <property type="nucleotide sequence ID" value="NZ_JAINUY010000001.1"/>
</dbReference>
<dbReference type="EMBL" id="JAINUY010000001">
    <property type="protein sequence ID" value="MBZ4033888.1"/>
    <property type="molecule type" value="Genomic_DNA"/>
</dbReference>
<accession>A0A9X1H702</accession>
<dbReference type="InterPro" id="IPR027417">
    <property type="entry name" value="P-loop_NTPase"/>
</dbReference>
<dbReference type="Pfam" id="PF00270">
    <property type="entry name" value="DEAD"/>
    <property type="match status" value="1"/>
</dbReference>
<dbReference type="GO" id="GO:0003676">
    <property type="term" value="F:nucleic acid binding"/>
    <property type="evidence" value="ECO:0007669"/>
    <property type="project" value="InterPro"/>
</dbReference>
<dbReference type="GO" id="GO:0005524">
    <property type="term" value="F:ATP binding"/>
    <property type="evidence" value="ECO:0007669"/>
    <property type="project" value="UniProtKB-KW"/>
</dbReference>
<dbReference type="GO" id="GO:0004386">
    <property type="term" value="F:helicase activity"/>
    <property type="evidence" value="ECO:0007669"/>
    <property type="project" value="UniProtKB-KW"/>
</dbReference>
<dbReference type="InterPro" id="IPR001650">
    <property type="entry name" value="Helicase_C-like"/>
</dbReference>
<proteinExistence type="predicted"/>
<dbReference type="InterPro" id="IPR014001">
    <property type="entry name" value="Helicase_ATP-bd"/>
</dbReference>
<dbReference type="InterPro" id="IPR011545">
    <property type="entry name" value="DEAD/DEAH_box_helicase_dom"/>
</dbReference>
<dbReference type="SUPFAM" id="SSF52540">
    <property type="entry name" value="P-loop containing nucleoside triphosphate hydrolases"/>
    <property type="match status" value="1"/>
</dbReference>
<evidence type="ECO:0000313" key="6">
    <source>
        <dbReference type="EMBL" id="MBZ4033888.1"/>
    </source>
</evidence>
<protein>
    <submittedName>
        <fullName evidence="6">DEAD/DEAH box helicase</fullName>
    </submittedName>
</protein>
<gene>
    <name evidence="6" type="ORF">K6T82_03870</name>
</gene>
<dbReference type="PROSITE" id="PS51194">
    <property type="entry name" value="HELICASE_CTER"/>
    <property type="match status" value="1"/>
</dbReference>
<evidence type="ECO:0000313" key="7">
    <source>
        <dbReference type="Proteomes" id="UP001139366"/>
    </source>
</evidence>
<comment type="caution">
    <text evidence="6">The sequence shown here is derived from an EMBL/GenBank/DDBJ whole genome shotgun (WGS) entry which is preliminary data.</text>
</comment>
<keyword evidence="3 6" id="KW-0347">Helicase</keyword>
<keyword evidence="4" id="KW-0067">ATP-binding</keyword>
<dbReference type="PANTHER" id="PTHR47961:SF6">
    <property type="entry name" value="DNA-DIRECTED DNA POLYMERASE"/>
    <property type="match status" value="1"/>
</dbReference>
<dbReference type="InterPro" id="IPR050474">
    <property type="entry name" value="Hel308_SKI2-like"/>
</dbReference>
<evidence type="ECO:0000256" key="2">
    <source>
        <dbReference type="ARBA" id="ARBA00022801"/>
    </source>
</evidence>
<keyword evidence="1" id="KW-0547">Nucleotide-binding</keyword>
<sequence>MINDEIFQPQFHQEIIDEILFDFHKYGPVNQSHLETLAYYKKLKPETFKKYEPKLMFLMGLFYKTAEPNTFFEAVYSSYAQAILDDTGHNFSPVQADAYNSIKKFTNFSFSAPTSAGKSFLFQEIIKESNGDIIIVIPSRALLSEYLIKVKKLVSKETLVLAFIEIVNTKRTKNRIFIITPERGEELFKNLDKLNIELILLDEAQLSEEGIRGMKFDSFVRRIEQKLNNVKKVFTHPFIVNPEAQFLKHNITNNTDSETYNQKTVGKIYIEHYNNKFKYFSPFEDKIGGRNVEGNLIKEIIQKNGTALIFISKSKIYDGSFMDTYSEYVDLCENIENKDALRYINKLEDFFGTTNDNEKQSLLIFLMRKGIVIHHGSIPLKARLIIEDFVNNKHARICFSTSTLIQGINMPFDLVWINNFTFNGNEDQKTLNLKNLIGRAGRTTLENNYFDYGYVVIERKNKKLFVSRLNKESSISETSELDEEGNSNNEDFADIVDAIKNDTFNTDLHLTESQIARINDSDIDEDIKFILDNFLNAENKPLTAKEYYHLKESRRKNLKKSFENIYKVHLRRQELTNGEKQVLSTSIPVLLWLIQGKSFAEIISLRYAFLSEKDFRRKLRSQLTKSEITLKEFRKLLNDKKVRYSCIANSLPDINFKKGVPLFSTKTHLLEVDFDKVVYDTYDYIDKVLSLSIKDPVSSVFILYFQKTADQRASILSNYIKYGTNDETEIWMLKYGFTFDEIEELKQHIMTIDETEITFKESISEYILDEDNLQLIERYLYTE</sequence>
<dbReference type="Proteomes" id="UP001139366">
    <property type="component" value="Unassembled WGS sequence"/>
</dbReference>
<organism evidence="6 7">
    <name type="scientific">Flavobacterium potami</name>
    <dbReference type="NCBI Taxonomy" id="2872310"/>
    <lineage>
        <taxon>Bacteria</taxon>
        <taxon>Pseudomonadati</taxon>
        <taxon>Bacteroidota</taxon>
        <taxon>Flavobacteriia</taxon>
        <taxon>Flavobacteriales</taxon>
        <taxon>Flavobacteriaceae</taxon>
        <taxon>Flavobacterium</taxon>
    </lineage>
</organism>
<name>A0A9X1H702_9FLAO</name>
<keyword evidence="2" id="KW-0378">Hydrolase</keyword>
<dbReference type="SMART" id="SM00487">
    <property type="entry name" value="DEXDc"/>
    <property type="match status" value="1"/>
</dbReference>
<dbReference type="AlphaFoldDB" id="A0A9X1H702"/>
<keyword evidence="7" id="KW-1185">Reference proteome</keyword>
<evidence type="ECO:0000256" key="4">
    <source>
        <dbReference type="ARBA" id="ARBA00022840"/>
    </source>
</evidence>
<dbReference type="PANTHER" id="PTHR47961">
    <property type="entry name" value="DNA POLYMERASE THETA, PUTATIVE (AFU_ORTHOLOGUE AFUA_1G05260)-RELATED"/>
    <property type="match status" value="1"/>
</dbReference>
<evidence type="ECO:0000259" key="5">
    <source>
        <dbReference type="PROSITE" id="PS51194"/>
    </source>
</evidence>